<evidence type="ECO:0000313" key="2">
    <source>
        <dbReference type="EMBL" id="KAA1109899.1"/>
    </source>
</evidence>
<feature type="region of interest" description="Disordered" evidence="1">
    <location>
        <begin position="23"/>
        <end position="64"/>
    </location>
</feature>
<feature type="region of interest" description="Disordered" evidence="1">
    <location>
        <begin position="83"/>
        <end position="106"/>
    </location>
</feature>
<name>A0A5B0Q9W9_PUCGR</name>
<dbReference type="Proteomes" id="UP000324748">
    <property type="component" value="Unassembled WGS sequence"/>
</dbReference>
<evidence type="ECO:0000256" key="1">
    <source>
        <dbReference type="SAM" id="MobiDB-lite"/>
    </source>
</evidence>
<organism evidence="2 3">
    <name type="scientific">Puccinia graminis f. sp. tritici</name>
    <dbReference type="NCBI Taxonomy" id="56615"/>
    <lineage>
        <taxon>Eukaryota</taxon>
        <taxon>Fungi</taxon>
        <taxon>Dikarya</taxon>
        <taxon>Basidiomycota</taxon>
        <taxon>Pucciniomycotina</taxon>
        <taxon>Pucciniomycetes</taxon>
        <taxon>Pucciniales</taxon>
        <taxon>Pucciniaceae</taxon>
        <taxon>Puccinia</taxon>
    </lineage>
</organism>
<evidence type="ECO:0000313" key="3">
    <source>
        <dbReference type="Proteomes" id="UP000324748"/>
    </source>
</evidence>
<accession>A0A5B0Q9W9</accession>
<sequence>MTSPTTDLELKAAQLKVDLLSIDESKRPRAECPSARGPSPLPRPRVESISARGQRGQLPMTSPTTNLELKVIQLEVGLLSVDESRRPRAECPSARGPSLSFAQTSS</sequence>
<reference evidence="2 3" key="1">
    <citation type="submission" date="2019-05" db="EMBL/GenBank/DDBJ databases">
        <title>Emergence of the Ug99 lineage of the wheat stem rust pathogen through somatic hybridization.</title>
        <authorList>
            <person name="Li F."/>
            <person name="Upadhyaya N.M."/>
            <person name="Sperschneider J."/>
            <person name="Matny O."/>
            <person name="Nguyen-Phuc H."/>
            <person name="Mago R."/>
            <person name="Raley C."/>
            <person name="Miller M.E."/>
            <person name="Silverstein K.A.T."/>
            <person name="Henningsen E."/>
            <person name="Hirsch C.D."/>
            <person name="Visser B."/>
            <person name="Pretorius Z.A."/>
            <person name="Steffenson B.J."/>
            <person name="Schwessinger B."/>
            <person name="Dodds P.N."/>
            <person name="Figueroa M."/>
        </authorList>
    </citation>
    <scope>NUCLEOTIDE SEQUENCE [LARGE SCALE GENOMIC DNA]</scope>
    <source>
        <strain evidence="2">21-0</strain>
    </source>
</reference>
<proteinExistence type="predicted"/>
<dbReference type="EMBL" id="VSWC01000027">
    <property type="protein sequence ID" value="KAA1109899.1"/>
    <property type="molecule type" value="Genomic_DNA"/>
</dbReference>
<keyword evidence="3" id="KW-1185">Reference proteome</keyword>
<protein>
    <submittedName>
        <fullName evidence="2">Uncharacterized protein</fullName>
    </submittedName>
</protein>
<comment type="caution">
    <text evidence="2">The sequence shown here is derived from an EMBL/GenBank/DDBJ whole genome shotgun (WGS) entry which is preliminary data.</text>
</comment>
<dbReference type="AlphaFoldDB" id="A0A5B0Q9W9"/>
<gene>
    <name evidence="2" type="ORF">PGT21_002095</name>
</gene>